<dbReference type="EC" id="2.7.4.6" evidence="10"/>
<feature type="domain" description="Nucleoside diphosphate kinase-like" evidence="13">
    <location>
        <begin position="3"/>
        <end position="140"/>
    </location>
</feature>
<feature type="binding site" evidence="10 11">
    <location>
        <position position="59"/>
    </location>
    <ligand>
        <name>ATP</name>
        <dbReference type="ChEBI" id="CHEBI:30616"/>
    </ligand>
</feature>
<dbReference type="Gene3D" id="3.30.70.141">
    <property type="entry name" value="Nucleoside diphosphate kinase-like domain"/>
    <property type="match status" value="1"/>
</dbReference>
<dbReference type="CDD" id="cd04413">
    <property type="entry name" value="NDPk_I"/>
    <property type="match status" value="1"/>
</dbReference>
<evidence type="ECO:0000256" key="12">
    <source>
        <dbReference type="RuleBase" id="RU004011"/>
    </source>
</evidence>
<evidence type="ECO:0000256" key="3">
    <source>
        <dbReference type="ARBA" id="ARBA00022679"/>
    </source>
</evidence>
<dbReference type="FunFam" id="3.30.70.141:FF:000017">
    <property type="entry name" value="Nucleoside diphosphate kinase"/>
    <property type="match status" value="1"/>
</dbReference>
<feature type="binding site" evidence="10 11">
    <location>
        <position position="104"/>
    </location>
    <ligand>
        <name>ATP</name>
        <dbReference type="ChEBI" id="CHEBI:30616"/>
    </ligand>
</feature>
<comment type="catalytic activity">
    <reaction evidence="10">
        <text>a 2'-deoxyribonucleoside 5'-diphosphate + ATP = a 2'-deoxyribonucleoside 5'-triphosphate + ADP</text>
        <dbReference type="Rhea" id="RHEA:44640"/>
        <dbReference type="ChEBI" id="CHEBI:30616"/>
        <dbReference type="ChEBI" id="CHEBI:61560"/>
        <dbReference type="ChEBI" id="CHEBI:73316"/>
        <dbReference type="ChEBI" id="CHEBI:456216"/>
        <dbReference type="EC" id="2.7.4.6"/>
    </reaction>
</comment>
<dbReference type="HAMAP" id="MF_00451">
    <property type="entry name" value="NDP_kinase"/>
    <property type="match status" value="1"/>
</dbReference>
<keyword evidence="6 10" id="KW-0418">Kinase</keyword>
<evidence type="ECO:0000313" key="14">
    <source>
        <dbReference type="EMBL" id="HHS52685.1"/>
    </source>
</evidence>
<dbReference type="PRINTS" id="PR01243">
    <property type="entry name" value="NUCDPKINASE"/>
</dbReference>
<keyword evidence="8 10" id="KW-0460">Magnesium</keyword>
<evidence type="ECO:0000256" key="5">
    <source>
        <dbReference type="ARBA" id="ARBA00022741"/>
    </source>
</evidence>
<keyword evidence="4 10" id="KW-0479">Metal-binding</keyword>
<dbReference type="InterPro" id="IPR036850">
    <property type="entry name" value="NDK-like_dom_sf"/>
</dbReference>
<dbReference type="GO" id="GO:0004550">
    <property type="term" value="F:nucleoside diphosphate kinase activity"/>
    <property type="evidence" value="ECO:0007669"/>
    <property type="project" value="UniProtKB-UniRule"/>
</dbReference>
<comment type="catalytic activity">
    <reaction evidence="10">
        <text>a ribonucleoside 5'-diphosphate + ATP = a ribonucleoside 5'-triphosphate + ADP</text>
        <dbReference type="Rhea" id="RHEA:18113"/>
        <dbReference type="ChEBI" id="CHEBI:30616"/>
        <dbReference type="ChEBI" id="CHEBI:57930"/>
        <dbReference type="ChEBI" id="CHEBI:61557"/>
        <dbReference type="ChEBI" id="CHEBI:456216"/>
        <dbReference type="EC" id="2.7.4.6"/>
    </reaction>
</comment>
<feature type="binding site" evidence="10 11">
    <location>
        <position position="11"/>
    </location>
    <ligand>
        <name>ATP</name>
        <dbReference type="ChEBI" id="CHEBI:30616"/>
    </ligand>
</feature>
<proteinExistence type="inferred from homology"/>
<evidence type="ECO:0000256" key="4">
    <source>
        <dbReference type="ARBA" id="ARBA00022723"/>
    </source>
</evidence>
<dbReference type="GO" id="GO:0005524">
    <property type="term" value="F:ATP binding"/>
    <property type="evidence" value="ECO:0007669"/>
    <property type="project" value="UniProtKB-UniRule"/>
</dbReference>
<dbReference type="PROSITE" id="PS51374">
    <property type="entry name" value="NDPK_LIKE"/>
    <property type="match status" value="1"/>
</dbReference>
<feature type="binding site" evidence="10 11">
    <location>
        <position position="93"/>
    </location>
    <ligand>
        <name>ATP</name>
        <dbReference type="ChEBI" id="CHEBI:30616"/>
    </ligand>
</feature>
<comment type="subunit">
    <text evidence="10">Homotetramer.</text>
</comment>
<feature type="active site" description="Pros-phosphohistidine intermediate" evidence="10 11">
    <location>
        <position position="117"/>
    </location>
</feature>
<evidence type="ECO:0000256" key="9">
    <source>
        <dbReference type="ARBA" id="ARBA00023080"/>
    </source>
</evidence>
<name>A0A7C6A9R4_UNCW3</name>
<comment type="function">
    <text evidence="10">Major role in the synthesis of nucleoside triphosphates other than ATP. The ATP gamma phosphate is transferred to the NDP beta phosphate via a ping-pong mechanism, using a phosphorylated active-site intermediate.</text>
</comment>
<comment type="subcellular location">
    <subcellularLocation>
        <location evidence="10">Cytoplasm</location>
    </subcellularLocation>
</comment>
<dbReference type="AlphaFoldDB" id="A0A7C6A9R4"/>
<evidence type="ECO:0000259" key="13">
    <source>
        <dbReference type="SMART" id="SM00562"/>
    </source>
</evidence>
<comment type="cofactor">
    <cofactor evidence="1 10">
        <name>Mg(2+)</name>
        <dbReference type="ChEBI" id="CHEBI:18420"/>
    </cofactor>
</comment>
<dbReference type="PANTHER" id="PTHR46161">
    <property type="entry name" value="NUCLEOSIDE DIPHOSPHATE KINASE"/>
    <property type="match status" value="1"/>
</dbReference>
<keyword evidence="7 10" id="KW-0067">ATP-binding</keyword>
<keyword evidence="10" id="KW-0597">Phosphoprotein</keyword>
<evidence type="ECO:0000256" key="10">
    <source>
        <dbReference type="HAMAP-Rule" id="MF_00451"/>
    </source>
</evidence>
<dbReference type="PANTHER" id="PTHR46161:SF3">
    <property type="entry name" value="NUCLEOSIDE DIPHOSPHATE KINASE DDB_G0292928-RELATED"/>
    <property type="match status" value="1"/>
</dbReference>
<dbReference type="InterPro" id="IPR001564">
    <property type="entry name" value="Nucleoside_diP_kinase"/>
</dbReference>
<evidence type="ECO:0000256" key="11">
    <source>
        <dbReference type="PROSITE-ProRule" id="PRU00706"/>
    </source>
</evidence>
<dbReference type="GO" id="GO:0005737">
    <property type="term" value="C:cytoplasm"/>
    <property type="evidence" value="ECO:0007669"/>
    <property type="project" value="UniProtKB-SubCell"/>
</dbReference>
<protein>
    <recommendedName>
        <fullName evidence="10">Nucleoside diphosphate kinase</fullName>
        <shortName evidence="10">NDK</shortName>
        <shortName evidence="10">NDP kinase</shortName>
        <ecNumber evidence="10">2.7.4.6</ecNumber>
    </recommendedName>
    <alternativeName>
        <fullName evidence="10">Nucleoside-2-P kinase</fullName>
    </alternativeName>
</protein>
<reference evidence="14" key="1">
    <citation type="journal article" date="2020" name="mSystems">
        <title>Genome- and Community-Level Interaction Insights into Carbon Utilization and Element Cycling Functions of Hydrothermarchaeota in Hydrothermal Sediment.</title>
        <authorList>
            <person name="Zhou Z."/>
            <person name="Liu Y."/>
            <person name="Xu W."/>
            <person name="Pan J."/>
            <person name="Luo Z.H."/>
            <person name="Li M."/>
        </authorList>
    </citation>
    <scope>NUCLEOTIDE SEQUENCE [LARGE SCALE GENOMIC DNA]</scope>
    <source>
        <strain evidence="14">SpSt-876</strain>
    </source>
</reference>
<dbReference type="SMART" id="SM00562">
    <property type="entry name" value="NDK"/>
    <property type="match status" value="1"/>
</dbReference>
<evidence type="ECO:0000256" key="8">
    <source>
        <dbReference type="ARBA" id="ARBA00022842"/>
    </source>
</evidence>
<accession>A0A7C6A9R4</accession>
<organism evidence="14">
    <name type="scientific">candidate division WOR-3 bacterium</name>
    <dbReference type="NCBI Taxonomy" id="2052148"/>
    <lineage>
        <taxon>Bacteria</taxon>
        <taxon>Bacteria division WOR-3</taxon>
    </lineage>
</organism>
<feature type="binding site" evidence="10 11">
    <location>
        <position position="114"/>
    </location>
    <ligand>
        <name>ATP</name>
        <dbReference type="ChEBI" id="CHEBI:30616"/>
    </ligand>
</feature>
<dbReference type="NCBIfam" id="NF001908">
    <property type="entry name" value="PRK00668.1"/>
    <property type="match status" value="1"/>
</dbReference>
<evidence type="ECO:0000256" key="1">
    <source>
        <dbReference type="ARBA" id="ARBA00001946"/>
    </source>
</evidence>
<keyword evidence="5 10" id="KW-0547">Nucleotide-binding</keyword>
<gene>
    <name evidence="10" type="primary">ndk</name>
    <name evidence="14" type="ORF">ENW73_07470</name>
</gene>
<keyword evidence="9 10" id="KW-0546">Nucleotide metabolism</keyword>
<dbReference type="EMBL" id="DTLI01000176">
    <property type="protein sequence ID" value="HHS52685.1"/>
    <property type="molecule type" value="Genomic_DNA"/>
</dbReference>
<evidence type="ECO:0000256" key="2">
    <source>
        <dbReference type="ARBA" id="ARBA00008142"/>
    </source>
</evidence>
<feature type="binding site" evidence="10 11">
    <location>
        <position position="87"/>
    </location>
    <ligand>
        <name>ATP</name>
        <dbReference type="ChEBI" id="CHEBI:30616"/>
    </ligand>
</feature>
<comment type="similarity">
    <text evidence="2 10 11 12">Belongs to the NDK family.</text>
</comment>
<keyword evidence="3 10" id="KW-0808">Transferase</keyword>
<dbReference type="GO" id="GO:0006228">
    <property type="term" value="P:UTP biosynthetic process"/>
    <property type="evidence" value="ECO:0007669"/>
    <property type="project" value="UniProtKB-UniRule"/>
</dbReference>
<dbReference type="GO" id="GO:0006241">
    <property type="term" value="P:CTP biosynthetic process"/>
    <property type="evidence" value="ECO:0007669"/>
    <property type="project" value="UniProtKB-UniRule"/>
</dbReference>
<keyword evidence="10" id="KW-0963">Cytoplasm</keyword>
<dbReference type="InterPro" id="IPR034907">
    <property type="entry name" value="NDK-like_dom"/>
</dbReference>
<sequence>MKEEKTLLVIKPDGVKRKLIGEIIKRVEKDGFRILDMKFTRLTRLKAAEFYAIHRGKDFFRPLIDFITEGPVLALLLARENGQKRLRALVGATNPKLAKKGTIRADFGTSTQRNVVHAANPAENPQREIEFFFPRKSKDHIGGQKHRR</sequence>
<dbReference type="GO" id="GO:0046872">
    <property type="term" value="F:metal ion binding"/>
    <property type="evidence" value="ECO:0007669"/>
    <property type="project" value="UniProtKB-KW"/>
</dbReference>
<evidence type="ECO:0000256" key="7">
    <source>
        <dbReference type="ARBA" id="ARBA00022840"/>
    </source>
</evidence>
<evidence type="ECO:0000256" key="6">
    <source>
        <dbReference type="ARBA" id="ARBA00022777"/>
    </source>
</evidence>
<dbReference type="Pfam" id="PF00334">
    <property type="entry name" value="NDK"/>
    <property type="match status" value="1"/>
</dbReference>
<dbReference type="SUPFAM" id="SSF54919">
    <property type="entry name" value="Nucleoside diphosphate kinase, NDK"/>
    <property type="match status" value="1"/>
</dbReference>
<dbReference type="GO" id="GO:0006183">
    <property type="term" value="P:GTP biosynthetic process"/>
    <property type="evidence" value="ECO:0007669"/>
    <property type="project" value="UniProtKB-UniRule"/>
</dbReference>
<comment type="caution">
    <text evidence="14">The sequence shown here is derived from an EMBL/GenBank/DDBJ whole genome shotgun (WGS) entry which is preliminary data.</text>
</comment>